<feature type="chain" id="PRO_5026773861" evidence="1">
    <location>
        <begin position="26"/>
        <end position="86"/>
    </location>
</feature>
<dbReference type="AlphaFoldDB" id="A0A6P1NUQ5"/>
<dbReference type="EMBL" id="CP047897">
    <property type="protein sequence ID" value="QHL87457.1"/>
    <property type="molecule type" value="Genomic_DNA"/>
</dbReference>
<protein>
    <submittedName>
        <fullName evidence="2">Uncharacterized protein</fullName>
    </submittedName>
</protein>
<feature type="signal peptide" evidence="1">
    <location>
        <begin position="1"/>
        <end position="25"/>
    </location>
</feature>
<name>A0A6P1NUQ5_9BACT</name>
<organism evidence="2 3">
    <name type="scientific">Nibribacter ruber</name>
    <dbReference type="NCBI Taxonomy" id="2698458"/>
    <lineage>
        <taxon>Bacteria</taxon>
        <taxon>Pseudomonadati</taxon>
        <taxon>Bacteroidota</taxon>
        <taxon>Cytophagia</taxon>
        <taxon>Cytophagales</taxon>
        <taxon>Hymenobacteraceae</taxon>
        <taxon>Nibribacter</taxon>
    </lineage>
</organism>
<dbReference type="RefSeq" id="WP_160690875.1">
    <property type="nucleotide sequence ID" value="NZ_CP047897.1"/>
</dbReference>
<evidence type="ECO:0000313" key="2">
    <source>
        <dbReference type="EMBL" id="QHL87457.1"/>
    </source>
</evidence>
<dbReference type="Proteomes" id="UP000464214">
    <property type="component" value="Chromosome"/>
</dbReference>
<proteinExistence type="predicted"/>
<reference evidence="2 3" key="1">
    <citation type="submission" date="2020-01" db="EMBL/GenBank/DDBJ databases">
        <authorList>
            <person name="Kim M."/>
        </authorList>
    </citation>
    <scope>NUCLEOTIDE SEQUENCE [LARGE SCALE GENOMIC DNA]</scope>
    <source>
        <strain evidence="2 3">BT10</strain>
    </source>
</reference>
<sequence length="86" mass="9228">MRPATFWRTALTLMALLLVSFTSSAQVTLPPESRCTSKDLELVDAFLDVSACQACEPGDVITAPLLLSIANKTGSTRTSFAFWGTS</sequence>
<keyword evidence="3" id="KW-1185">Reference proteome</keyword>
<evidence type="ECO:0000256" key="1">
    <source>
        <dbReference type="SAM" id="SignalP"/>
    </source>
</evidence>
<dbReference type="KEGG" id="nib:GU926_08400"/>
<evidence type="ECO:0000313" key="3">
    <source>
        <dbReference type="Proteomes" id="UP000464214"/>
    </source>
</evidence>
<accession>A0A6P1NUQ5</accession>
<gene>
    <name evidence="2" type="ORF">GU926_08400</name>
</gene>
<keyword evidence="1" id="KW-0732">Signal</keyword>